<keyword evidence="3" id="KW-1185">Reference proteome</keyword>
<dbReference type="Pfam" id="PF00107">
    <property type="entry name" value="ADH_zinc_N"/>
    <property type="match status" value="1"/>
</dbReference>
<dbReference type="InterPro" id="IPR036291">
    <property type="entry name" value="NAD(P)-bd_dom_sf"/>
</dbReference>
<dbReference type="Gene3D" id="3.40.50.720">
    <property type="entry name" value="NAD(P)-binding Rossmann-like Domain"/>
    <property type="match status" value="1"/>
</dbReference>
<dbReference type="Gene3D" id="3.90.180.10">
    <property type="entry name" value="Medium-chain alcohol dehydrogenases, catalytic domain"/>
    <property type="match status" value="1"/>
</dbReference>
<dbReference type="Pfam" id="PF08240">
    <property type="entry name" value="ADH_N"/>
    <property type="match status" value="1"/>
</dbReference>
<dbReference type="RefSeq" id="WP_142460932.1">
    <property type="nucleotide sequence ID" value="NZ_FXTJ01000015.1"/>
</dbReference>
<sequence length="326" mass="34572">MRAAVITTLTGPDAVEVRDIPAPVPQPGQVLVDVHVAGVVFPDVLQTRGEYQHRPELPFTPGWEVAGVVREDAGGLRAGDRVAAMPVTGGFAETVAVDADMVFPLPDGVPFDKGSALPLNYLTMHFALLRRARLTTGETVLVHGAAGGVGTAACQLAVAYGARVIAVVSTPDKGEVARAAGAHEVVPVDGFREEVRRLTDGRGADVVVDPVGGDRFPDSLRSLAREGRLVVLGFTGREIPTVEVNRLLLANTTVMGAASAEFWRTEPSYVGRQWRDLVPLVQSGAIDPPIGSVFGLDDVAAAIRELDERRATGRVLLRVRETTASR</sequence>
<dbReference type="SMART" id="SM00829">
    <property type="entry name" value="PKS_ER"/>
    <property type="match status" value="1"/>
</dbReference>
<feature type="domain" description="Enoyl reductase (ER)" evidence="1">
    <location>
        <begin position="11"/>
        <end position="317"/>
    </location>
</feature>
<evidence type="ECO:0000259" key="1">
    <source>
        <dbReference type="SMART" id="SM00829"/>
    </source>
</evidence>
<gene>
    <name evidence="2" type="ORF">SAMN06273567_11544</name>
</gene>
<dbReference type="CDD" id="cd08241">
    <property type="entry name" value="QOR1"/>
    <property type="match status" value="1"/>
</dbReference>
<dbReference type="InterPro" id="IPR051397">
    <property type="entry name" value="Zn-ADH-like_protein"/>
</dbReference>
<accession>A0A521FSH5</accession>
<evidence type="ECO:0000313" key="2">
    <source>
        <dbReference type="EMBL" id="SMO99076.1"/>
    </source>
</evidence>
<dbReference type="PANTHER" id="PTHR43677">
    <property type="entry name" value="SHORT-CHAIN DEHYDROGENASE/REDUCTASE"/>
    <property type="match status" value="1"/>
</dbReference>
<dbReference type="InterPro" id="IPR020843">
    <property type="entry name" value="ER"/>
</dbReference>
<dbReference type="GO" id="GO:0016491">
    <property type="term" value="F:oxidoreductase activity"/>
    <property type="evidence" value="ECO:0007669"/>
    <property type="project" value="InterPro"/>
</dbReference>
<protein>
    <submittedName>
        <fullName evidence="2">NADPH2:quinone reductase</fullName>
    </submittedName>
</protein>
<evidence type="ECO:0000313" key="3">
    <source>
        <dbReference type="Proteomes" id="UP000317484"/>
    </source>
</evidence>
<dbReference type="AlphaFoldDB" id="A0A521FSH5"/>
<dbReference type="SUPFAM" id="SSF51735">
    <property type="entry name" value="NAD(P)-binding Rossmann-fold domains"/>
    <property type="match status" value="1"/>
</dbReference>
<dbReference type="InterPro" id="IPR013154">
    <property type="entry name" value="ADH-like_N"/>
</dbReference>
<dbReference type="PANTHER" id="PTHR43677:SF4">
    <property type="entry name" value="QUINONE OXIDOREDUCTASE-LIKE PROTEIN 2"/>
    <property type="match status" value="1"/>
</dbReference>
<organism evidence="2 3">
    <name type="scientific">Geodermatophilus aquaeductus</name>
    <dbReference type="NCBI Taxonomy" id="1564161"/>
    <lineage>
        <taxon>Bacteria</taxon>
        <taxon>Bacillati</taxon>
        <taxon>Actinomycetota</taxon>
        <taxon>Actinomycetes</taxon>
        <taxon>Geodermatophilales</taxon>
        <taxon>Geodermatophilaceae</taxon>
        <taxon>Geodermatophilus</taxon>
    </lineage>
</organism>
<dbReference type="InterPro" id="IPR013149">
    <property type="entry name" value="ADH-like_C"/>
</dbReference>
<dbReference type="Proteomes" id="UP000317484">
    <property type="component" value="Unassembled WGS sequence"/>
</dbReference>
<reference evidence="2 3" key="1">
    <citation type="submission" date="2017-05" db="EMBL/GenBank/DDBJ databases">
        <authorList>
            <person name="Varghese N."/>
            <person name="Submissions S."/>
        </authorList>
    </citation>
    <scope>NUCLEOTIDE SEQUENCE [LARGE SCALE GENOMIC DNA]</scope>
    <source>
        <strain evidence="2 3">DSM 46834</strain>
    </source>
</reference>
<dbReference type="InterPro" id="IPR011032">
    <property type="entry name" value="GroES-like_sf"/>
</dbReference>
<dbReference type="SUPFAM" id="SSF50129">
    <property type="entry name" value="GroES-like"/>
    <property type="match status" value="1"/>
</dbReference>
<proteinExistence type="predicted"/>
<name>A0A521FSH5_9ACTN</name>
<dbReference type="EMBL" id="FXTJ01000015">
    <property type="protein sequence ID" value="SMO99076.1"/>
    <property type="molecule type" value="Genomic_DNA"/>
</dbReference>